<comment type="caution">
    <text evidence="2">The sequence shown here is derived from an EMBL/GenBank/DDBJ whole genome shotgun (WGS) entry which is preliminary data.</text>
</comment>
<name>A0A7K4ISS3_GEOCA</name>
<organism evidence="2 3">
    <name type="scientific">Geococcyx californianus</name>
    <name type="common">Greater roadrunner</name>
    <name type="synonym">Saurothera californiana</name>
    <dbReference type="NCBI Taxonomy" id="8947"/>
    <lineage>
        <taxon>Eukaryota</taxon>
        <taxon>Metazoa</taxon>
        <taxon>Chordata</taxon>
        <taxon>Craniata</taxon>
        <taxon>Vertebrata</taxon>
        <taxon>Euteleostomi</taxon>
        <taxon>Archelosauria</taxon>
        <taxon>Archosauria</taxon>
        <taxon>Dinosauria</taxon>
        <taxon>Saurischia</taxon>
        <taxon>Theropoda</taxon>
        <taxon>Coelurosauria</taxon>
        <taxon>Aves</taxon>
        <taxon>Neognathae</taxon>
        <taxon>Neoaves</taxon>
        <taxon>Otidimorphae</taxon>
        <taxon>Cuculiformes</taxon>
        <taxon>Neomorphidae</taxon>
        <taxon>Geococcyx</taxon>
    </lineage>
</organism>
<reference evidence="2 3" key="1">
    <citation type="submission" date="2019-09" db="EMBL/GenBank/DDBJ databases">
        <title>Bird 10,000 Genomes (B10K) Project - Family phase.</title>
        <authorList>
            <person name="Zhang G."/>
        </authorList>
    </citation>
    <scope>NUCLEOTIDE SEQUENCE [LARGE SCALE GENOMIC DNA]</scope>
    <source>
        <strain evidence="2">B10K-CU-031-07</strain>
        <tissue evidence="2">Muscle</tissue>
    </source>
</reference>
<dbReference type="Pfam" id="PF00491">
    <property type="entry name" value="Arginase"/>
    <property type="match status" value="1"/>
</dbReference>
<keyword evidence="3" id="KW-1185">Reference proteome</keyword>
<dbReference type="GO" id="GO:0004053">
    <property type="term" value="F:arginase activity"/>
    <property type="evidence" value="ECO:0007669"/>
    <property type="project" value="TreeGrafter"/>
</dbReference>
<evidence type="ECO:0000256" key="1">
    <source>
        <dbReference type="PROSITE-ProRule" id="PRU00742"/>
    </source>
</evidence>
<dbReference type="InterPro" id="IPR023696">
    <property type="entry name" value="Ureohydrolase_dom_sf"/>
</dbReference>
<feature type="non-terminal residue" evidence="2">
    <location>
        <position position="68"/>
    </location>
</feature>
<protein>
    <submittedName>
        <fullName evidence="2">ARGI2 protein</fullName>
    </submittedName>
</protein>
<dbReference type="PROSITE" id="PS51409">
    <property type="entry name" value="ARGINASE_2"/>
    <property type="match status" value="1"/>
</dbReference>
<dbReference type="PANTHER" id="PTHR43782">
    <property type="entry name" value="ARGINASE"/>
    <property type="match status" value="1"/>
</dbReference>
<dbReference type="GO" id="GO:0030145">
    <property type="term" value="F:manganese ion binding"/>
    <property type="evidence" value="ECO:0007669"/>
    <property type="project" value="TreeGrafter"/>
</dbReference>
<feature type="non-terminal residue" evidence="2">
    <location>
        <position position="1"/>
    </location>
</feature>
<dbReference type="AlphaFoldDB" id="A0A7K4ISS3"/>
<accession>A0A7K4ISS3</accession>
<dbReference type="OrthoDB" id="9992747at2759"/>
<dbReference type="Proteomes" id="UP000531151">
    <property type="component" value="Unassembled WGS sequence"/>
</dbReference>
<dbReference type="SUPFAM" id="SSF52768">
    <property type="entry name" value="Arginase/deacetylase"/>
    <property type="match status" value="1"/>
</dbReference>
<proteinExistence type="inferred from homology"/>
<dbReference type="Gene3D" id="3.40.800.10">
    <property type="entry name" value="Ureohydrolase domain"/>
    <property type="match status" value="1"/>
</dbReference>
<dbReference type="EMBL" id="VWPV01001024">
    <property type="protein sequence ID" value="NWH56123.1"/>
    <property type="molecule type" value="Genomic_DNA"/>
</dbReference>
<dbReference type="PANTHER" id="PTHR43782:SF4">
    <property type="entry name" value="ARGINASE-2, MITOCHONDRIAL"/>
    <property type="match status" value="1"/>
</dbReference>
<evidence type="ECO:0000313" key="3">
    <source>
        <dbReference type="Proteomes" id="UP000531151"/>
    </source>
</evidence>
<gene>
    <name evidence="2" type="primary">Arg2</name>
    <name evidence="2" type="ORF">GEOCAL_R08699</name>
</gene>
<sequence>QVPQLPGFSWLKPCLSASDIVYIGLRDVDPAEYFILKNYDIQYFSMRDIDRLGIQKVMERTFEQLMSR</sequence>
<evidence type="ECO:0000313" key="2">
    <source>
        <dbReference type="EMBL" id="NWH56123.1"/>
    </source>
</evidence>
<dbReference type="InterPro" id="IPR006035">
    <property type="entry name" value="Ureohydrolase"/>
</dbReference>
<comment type="similarity">
    <text evidence="1">Belongs to the arginase family.</text>
</comment>
<dbReference type="GO" id="GO:0005739">
    <property type="term" value="C:mitochondrion"/>
    <property type="evidence" value="ECO:0007669"/>
    <property type="project" value="TreeGrafter"/>
</dbReference>